<name>A0A2M7T846_9ACTN</name>
<evidence type="ECO:0000256" key="1">
    <source>
        <dbReference type="SAM" id="MobiDB-lite"/>
    </source>
</evidence>
<dbReference type="AlphaFoldDB" id="A0A2M7T846"/>
<sequence>MPTYQFFCDDCGKDFEFFLMRMARDTDKVCPSCGGGNVRQVYRDFFGYAATGRSSSGGCSDGGYSGGGCGTGGFS</sequence>
<dbReference type="Proteomes" id="UP000230956">
    <property type="component" value="Unassembled WGS sequence"/>
</dbReference>
<dbReference type="InterPro" id="IPR013429">
    <property type="entry name" value="Regulatory_FmdB_Zinc_ribbon"/>
</dbReference>
<dbReference type="Pfam" id="PF09723">
    <property type="entry name" value="Zn_ribbon_8"/>
    <property type="match status" value="1"/>
</dbReference>
<feature type="region of interest" description="Disordered" evidence="1">
    <location>
        <begin position="53"/>
        <end position="75"/>
    </location>
</feature>
<dbReference type="EMBL" id="PFNG01000128">
    <property type="protein sequence ID" value="PIZ39170.1"/>
    <property type="molecule type" value="Genomic_DNA"/>
</dbReference>
<evidence type="ECO:0000259" key="2">
    <source>
        <dbReference type="SMART" id="SM00834"/>
    </source>
</evidence>
<dbReference type="SMART" id="SM00834">
    <property type="entry name" value="CxxC_CXXC_SSSS"/>
    <property type="match status" value="1"/>
</dbReference>
<organism evidence="3 4">
    <name type="scientific">Candidatus Aquicultor secundus</name>
    <dbReference type="NCBI Taxonomy" id="1973895"/>
    <lineage>
        <taxon>Bacteria</taxon>
        <taxon>Bacillati</taxon>
        <taxon>Actinomycetota</taxon>
        <taxon>Candidatus Aquicultoria</taxon>
        <taxon>Candidatus Aquicultorales</taxon>
        <taxon>Candidatus Aquicultoraceae</taxon>
        <taxon>Candidatus Aquicultor</taxon>
    </lineage>
</organism>
<dbReference type="RefSeq" id="WP_286678614.1">
    <property type="nucleotide sequence ID" value="NZ_MNXI01000093.1"/>
</dbReference>
<comment type="caution">
    <text evidence="3">The sequence shown here is derived from an EMBL/GenBank/DDBJ whole genome shotgun (WGS) entry which is preliminary data.</text>
</comment>
<gene>
    <name evidence="3" type="ORF">COY37_05330</name>
</gene>
<accession>A0A2M7T846</accession>
<reference evidence="4" key="1">
    <citation type="submission" date="2017-09" db="EMBL/GenBank/DDBJ databases">
        <title>Depth-based differentiation of microbial function through sediment-hosted aquifers and enrichment of novel symbionts in the deep terrestrial subsurface.</title>
        <authorList>
            <person name="Probst A.J."/>
            <person name="Ladd B."/>
            <person name="Jarett J.K."/>
            <person name="Geller-Mcgrath D.E."/>
            <person name="Sieber C.M.K."/>
            <person name="Emerson J.B."/>
            <person name="Anantharaman K."/>
            <person name="Thomas B.C."/>
            <person name="Malmstrom R."/>
            <person name="Stieglmeier M."/>
            <person name="Klingl A."/>
            <person name="Woyke T."/>
            <person name="Ryan C.M."/>
            <person name="Banfield J.F."/>
        </authorList>
    </citation>
    <scope>NUCLEOTIDE SEQUENCE [LARGE SCALE GENOMIC DNA]</scope>
</reference>
<protein>
    <submittedName>
        <fullName evidence="3">Zinc ribbon domain-containing protein</fullName>
    </submittedName>
</protein>
<evidence type="ECO:0000313" key="4">
    <source>
        <dbReference type="Proteomes" id="UP000230956"/>
    </source>
</evidence>
<evidence type="ECO:0000313" key="3">
    <source>
        <dbReference type="EMBL" id="PIZ39170.1"/>
    </source>
</evidence>
<dbReference type="NCBIfam" id="TIGR02605">
    <property type="entry name" value="CxxC_CxxC_SSSS"/>
    <property type="match status" value="1"/>
</dbReference>
<feature type="domain" description="Putative regulatory protein FmdB zinc ribbon" evidence="2">
    <location>
        <begin position="1"/>
        <end position="43"/>
    </location>
</feature>
<proteinExistence type="predicted"/>
<feature type="compositionally biased region" description="Gly residues" evidence="1">
    <location>
        <begin position="59"/>
        <end position="75"/>
    </location>
</feature>